<gene>
    <name evidence="1" type="ORF">NUW54_g4875</name>
</gene>
<evidence type="ECO:0000313" key="2">
    <source>
        <dbReference type="Proteomes" id="UP001144978"/>
    </source>
</evidence>
<proteinExistence type="predicted"/>
<sequence length="314" mass="33898">MNPIIPTDVEQSRPVLGHVFVGQRADGRYAHRQRVTRRVGPIPIDPARATNSVFSLRSFARATLASSPPDVAVTFTKAARSHLAKTGAMRPPAAGTLFVQLEGEWEPTDELSGVLSRCRMLYGAGMGVNALTVLTDVVKESVGVTWKEDSRMEEMLALVDTDLCQAIQSAKEEMDRVGGKGADVEAARKAREKLRDALMASREDARRLVEAVITTSSPQELLIIEHDLNTDGPNVQASTKTADAAVSSDDAARPTNEPKPMGADSTPAPFAVLDCDALCVLSVASWVTVEGWEPSATHTGDQREFPLRELRVAQ</sequence>
<comment type="caution">
    <text evidence="1">The sequence shown here is derived from an EMBL/GenBank/DDBJ whole genome shotgun (WGS) entry which is preliminary data.</text>
</comment>
<protein>
    <submittedName>
        <fullName evidence="1">Uncharacterized protein</fullName>
    </submittedName>
</protein>
<dbReference type="EMBL" id="JANSHE010001148">
    <property type="protein sequence ID" value="KAJ3004307.1"/>
    <property type="molecule type" value="Genomic_DNA"/>
</dbReference>
<name>A0ACC1PYA2_9APHY</name>
<reference evidence="1" key="1">
    <citation type="submission" date="2022-08" db="EMBL/GenBank/DDBJ databases">
        <title>Genome Sequence of Pycnoporus sanguineus.</title>
        <authorList>
            <person name="Buettner E."/>
        </authorList>
    </citation>
    <scope>NUCLEOTIDE SEQUENCE</scope>
    <source>
        <strain evidence="1">CG-C14</strain>
    </source>
</reference>
<accession>A0ACC1PYA2</accession>
<organism evidence="1 2">
    <name type="scientific">Trametes sanguinea</name>
    <dbReference type="NCBI Taxonomy" id="158606"/>
    <lineage>
        <taxon>Eukaryota</taxon>
        <taxon>Fungi</taxon>
        <taxon>Dikarya</taxon>
        <taxon>Basidiomycota</taxon>
        <taxon>Agaricomycotina</taxon>
        <taxon>Agaricomycetes</taxon>
        <taxon>Polyporales</taxon>
        <taxon>Polyporaceae</taxon>
        <taxon>Trametes</taxon>
    </lineage>
</organism>
<evidence type="ECO:0000313" key="1">
    <source>
        <dbReference type="EMBL" id="KAJ3004307.1"/>
    </source>
</evidence>
<keyword evidence="2" id="KW-1185">Reference proteome</keyword>
<dbReference type="Proteomes" id="UP001144978">
    <property type="component" value="Unassembled WGS sequence"/>
</dbReference>